<feature type="compositionally biased region" description="Polar residues" evidence="3">
    <location>
        <begin position="828"/>
        <end position="841"/>
    </location>
</feature>
<dbReference type="SUPFAM" id="SSF57701">
    <property type="entry name" value="Zn2/Cys6 DNA-binding domain"/>
    <property type="match status" value="1"/>
</dbReference>
<dbReference type="PANTHER" id="PTHR46910">
    <property type="entry name" value="TRANSCRIPTION FACTOR PDR1"/>
    <property type="match status" value="1"/>
</dbReference>
<sequence length="947" mass="104178">MPAGRPSKRPGDGLEAPLDTRSGPSKSKLPRIERGPEDFSSVVKSKLQSYSRTGQACDRCKVRKIRCDALPDGCTHCTQQEIECYVTDRVTGRTERRGYLSQLEREKNALITHIRDLEQLLAQKGVQVRKWQPPPAFVSESSYSFEDDGLAKDEWTQFRSLWIKEGSPQIGADSSGGPSRQSTGQLPFTSSSGPGSRQIGGHLGVSKDSSPLSGINGTQLSILGTIIDITSFVAPDMDGPPVGISNSTPIFNKSLQSFYNSVAKVNPPITAPMPSREEAFNYSEWFFCMVGAFVPVLHKPSYFALLTRIYDDREFKPTASEQVIVHMVFAIMYYQFGVRNGDEPDRKAQLNELSNAHYHWSVDKIWDIASDLSLAAVQALTLIATHCRGFPKPGPAWLMTGLAWNRAIEMNLHRPFLKKSEPTNLENEMRKRTWWSLLMVAVMLYGRLGKPMPIRSEDIDVEYPEVISDDCLTEDGIIDSGRPGDCYFSVALPAVKLAILFMDMWNNVYAVRQSPQAYVAAIHQVEASFRELQRDLPDDLKVDKCRPANRVLATYLAGSTNEFLLCLRHPSRCATSDPAFIAENHKVCEDAARKTLDLADQLARLKSLDTTWYQMAVYVAAIFTLLAYRWERRAETTPAQLAELKDYMSIGLSVVREIVAMIGSSGGASADSPVVSQIAAVIDRTVASIEQDMTLQRSSHITTPQYSQQQMTTRPATTKHDEYGSTHRRRETPRSSTGTPTPISNETDQMATQRFSGIQNTSYYSSPLTQINTAYSQMGYPELGSSAVPTPTTRAGGSYTPLADESHHHQQYLYATAAAASASQMVHNTPARSPAPGTSSHHMVGYATQPTSGPPVQHHHQPHGAGGGHWMTVQNGGNTWNEWTNAMVDPSTQDRYNANTLLTLGTGQRGLGDPGSSEMGVGGPGVPQGQSGQWPALLFHPPTVSGP</sequence>
<feature type="compositionally biased region" description="Polar residues" evidence="3">
    <location>
        <begin position="700"/>
        <end position="716"/>
    </location>
</feature>
<feature type="compositionally biased region" description="Polar residues" evidence="3">
    <location>
        <begin position="734"/>
        <end position="746"/>
    </location>
</feature>
<accession>A0A9W8Z528</accession>
<feature type="compositionally biased region" description="Polar residues" evidence="3">
    <location>
        <begin position="176"/>
        <end position="195"/>
    </location>
</feature>
<dbReference type="Gene3D" id="4.10.240.10">
    <property type="entry name" value="Zn(2)-C6 fungal-type DNA-binding domain"/>
    <property type="match status" value="1"/>
</dbReference>
<gene>
    <name evidence="5" type="ORF">N0V93_002077</name>
</gene>
<dbReference type="PROSITE" id="PS00463">
    <property type="entry name" value="ZN2_CY6_FUNGAL_1"/>
    <property type="match status" value="1"/>
</dbReference>
<feature type="region of interest" description="Disordered" evidence="3">
    <location>
        <begin position="828"/>
        <end position="867"/>
    </location>
</feature>
<dbReference type="GO" id="GO:0003677">
    <property type="term" value="F:DNA binding"/>
    <property type="evidence" value="ECO:0007669"/>
    <property type="project" value="InterPro"/>
</dbReference>
<dbReference type="OrthoDB" id="4456959at2759"/>
<dbReference type="Proteomes" id="UP001140453">
    <property type="component" value="Unassembled WGS sequence"/>
</dbReference>
<dbReference type="GO" id="GO:0006351">
    <property type="term" value="P:DNA-templated transcription"/>
    <property type="evidence" value="ECO:0007669"/>
    <property type="project" value="InterPro"/>
</dbReference>
<keyword evidence="2" id="KW-0539">Nucleus</keyword>
<keyword evidence="1" id="KW-0479">Metal-binding</keyword>
<evidence type="ECO:0000256" key="3">
    <source>
        <dbReference type="SAM" id="MobiDB-lite"/>
    </source>
</evidence>
<dbReference type="SMART" id="SM00066">
    <property type="entry name" value="GAL4"/>
    <property type="match status" value="1"/>
</dbReference>
<reference evidence="5" key="1">
    <citation type="submission" date="2022-10" db="EMBL/GenBank/DDBJ databases">
        <title>Tapping the CABI collections for fungal endophytes: first genome assemblies for Collariella, Neodidymelliopsis, Ascochyta clinopodiicola, Didymella pomorum, Didymosphaeria variabile, Neocosmospora piperis and Neocucurbitaria cava.</title>
        <authorList>
            <person name="Hill R."/>
        </authorList>
    </citation>
    <scope>NUCLEOTIDE SEQUENCE</scope>
    <source>
        <strain evidence="5">IMI 355082</strain>
    </source>
</reference>
<evidence type="ECO:0000256" key="1">
    <source>
        <dbReference type="ARBA" id="ARBA00022723"/>
    </source>
</evidence>
<feature type="region of interest" description="Disordered" evidence="3">
    <location>
        <begin position="1"/>
        <end position="40"/>
    </location>
</feature>
<protein>
    <recommendedName>
        <fullName evidence="4">Zn(2)-C6 fungal-type domain-containing protein</fullName>
    </recommendedName>
</protein>
<comment type="caution">
    <text evidence="5">The sequence shown here is derived from an EMBL/GenBank/DDBJ whole genome shotgun (WGS) entry which is preliminary data.</text>
</comment>
<dbReference type="AlphaFoldDB" id="A0A9W8Z528"/>
<dbReference type="Pfam" id="PF04082">
    <property type="entry name" value="Fungal_trans"/>
    <property type="match status" value="1"/>
</dbReference>
<dbReference type="GO" id="GO:0008270">
    <property type="term" value="F:zinc ion binding"/>
    <property type="evidence" value="ECO:0007669"/>
    <property type="project" value="InterPro"/>
</dbReference>
<dbReference type="PROSITE" id="PS50048">
    <property type="entry name" value="ZN2_CY6_FUNGAL_2"/>
    <property type="match status" value="1"/>
</dbReference>
<organism evidence="5 6">
    <name type="scientific">Gnomoniopsis smithogilvyi</name>
    <dbReference type="NCBI Taxonomy" id="1191159"/>
    <lineage>
        <taxon>Eukaryota</taxon>
        <taxon>Fungi</taxon>
        <taxon>Dikarya</taxon>
        <taxon>Ascomycota</taxon>
        <taxon>Pezizomycotina</taxon>
        <taxon>Sordariomycetes</taxon>
        <taxon>Sordariomycetidae</taxon>
        <taxon>Diaporthales</taxon>
        <taxon>Gnomoniaceae</taxon>
        <taxon>Gnomoniopsis</taxon>
    </lineage>
</organism>
<dbReference type="PANTHER" id="PTHR46910:SF4">
    <property type="entry name" value="ZN(2)-C6 FUNGAL-TYPE DOMAIN-CONTAINING PROTEIN"/>
    <property type="match status" value="1"/>
</dbReference>
<feature type="domain" description="Zn(2)-C6 fungal-type" evidence="4">
    <location>
        <begin position="56"/>
        <end position="86"/>
    </location>
</feature>
<evidence type="ECO:0000313" key="6">
    <source>
        <dbReference type="Proteomes" id="UP001140453"/>
    </source>
</evidence>
<dbReference type="InterPro" id="IPR001138">
    <property type="entry name" value="Zn2Cys6_DnaBD"/>
</dbReference>
<dbReference type="InterPro" id="IPR036864">
    <property type="entry name" value="Zn2-C6_fun-type_DNA-bd_sf"/>
</dbReference>
<feature type="region of interest" description="Disordered" evidence="3">
    <location>
        <begin position="911"/>
        <end position="947"/>
    </location>
</feature>
<dbReference type="CDD" id="cd00067">
    <property type="entry name" value="GAL4"/>
    <property type="match status" value="1"/>
</dbReference>
<keyword evidence="6" id="KW-1185">Reference proteome</keyword>
<dbReference type="InterPro" id="IPR050987">
    <property type="entry name" value="AtrR-like"/>
</dbReference>
<dbReference type="InterPro" id="IPR007219">
    <property type="entry name" value="XnlR_reg_dom"/>
</dbReference>
<feature type="region of interest" description="Disordered" evidence="3">
    <location>
        <begin position="167"/>
        <end position="210"/>
    </location>
</feature>
<dbReference type="GO" id="GO:0000981">
    <property type="term" value="F:DNA-binding transcription factor activity, RNA polymerase II-specific"/>
    <property type="evidence" value="ECO:0007669"/>
    <property type="project" value="InterPro"/>
</dbReference>
<feature type="region of interest" description="Disordered" evidence="3">
    <location>
        <begin position="700"/>
        <end position="746"/>
    </location>
</feature>
<dbReference type="CDD" id="cd12148">
    <property type="entry name" value="fungal_TF_MHR"/>
    <property type="match status" value="1"/>
</dbReference>
<proteinExistence type="predicted"/>
<name>A0A9W8Z528_9PEZI</name>
<dbReference type="EMBL" id="JAPEVB010000001">
    <property type="protein sequence ID" value="KAJ4397840.1"/>
    <property type="molecule type" value="Genomic_DNA"/>
</dbReference>
<evidence type="ECO:0000259" key="4">
    <source>
        <dbReference type="PROSITE" id="PS50048"/>
    </source>
</evidence>
<evidence type="ECO:0000313" key="5">
    <source>
        <dbReference type="EMBL" id="KAJ4397840.1"/>
    </source>
</evidence>
<evidence type="ECO:0000256" key="2">
    <source>
        <dbReference type="ARBA" id="ARBA00023242"/>
    </source>
</evidence>
<dbReference type="SMART" id="SM00906">
    <property type="entry name" value="Fungal_trans"/>
    <property type="match status" value="1"/>
</dbReference>
<dbReference type="Pfam" id="PF00172">
    <property type="entry name" value="Zn_clus"/>
    <property type="match status" value="1"/>
</dbReference>